<accession>A0A1F8ECP8</accession>
<sequence length="216" mass="24628">MTYSKVPSMVLATSVLISSQCGRNNQRRSVMSTLKASLEVGFDKKQGLLTFTQALPETPDEEFPSWPWLDMVIALGFFDDVTTLVDREVRQFRDEYRGPKKVVLKFDRGHSLPPSDKHLRCANAWLKVDKDLGNGTLTIELRRVPGTYKDFVLLDVLDHLEGRAGRGKNRHVDGRPGVLRQKLERALQHGPHILHDHAFRPEPIPNEERVHTTDDE</sequence>
<dbReference type="Proteomes" id="UP000176893">
    <property type="component" value="Unassembled WGS sequence"/>
</dbReference>
<evidence type="ECO:0000256" key="1">
    <source>
        <dbReference type="SAM" id="MobiDB-lite"/>
    </source>
</evidence>
<protein>
    <submittedName>
        <fullName evidence="2">Uncharacterized protein</fullName>
    </submittedName>
</protein>
<organism evidence="2 3">
    <name type="scientific">Candidatus Yanofskybacteria bacterium RIFCSPHIGHO2_01_FULL_41_26</name>
    <dbReference type="NCBI Taxonomy" id="1802661"/>
    <lineage>
        <taxon>Bacteria</taxon>
        <taxon>Candidatus Yanofskyibacteriota</taxon>
    </lineage>
</organism>
<evidence type="ECO:0000313" key="3">
    <source>
        <dbReference type="Proteomes" id="UP000176893"/>
    </source>
</evidence>
<name>A0A1F8ECP8_9BACT</name>
<reference evidence="2 3" key="1">
    <citation type="journal article" date="2016" name="Nat. Commun.">
        <title>Thousands of microbial genomes shed light on interconnected biogeochemical processes in an aquifer system.</title>
        <authorList>
            <person name="Anantharaman K."/>
            <person name="Brown C.T."/>
            <person name="Hug L.A."/>
            <person name="Sharon I."/>
            <person name="Castelle C.J."/>
            <person name="Probst A.J."/>
            <person name="Thomas B.C."/>
            <person name="Singh A."/>
            <person name="Wilkins M.J."/>
            <person name="Karaoz U."/>
            <person name="Brodie E.L."/>
            <person name="Williams K.H."/>
            <person name="Hubbard S.S."/>
            <person name="Banfield J.F."/>
        </authorList>
    </citation>
    <scope>NUCLEOTIDE SEQUENCE [LARGE SCALE GENOMIC DNA]</scope>
</reference>
<dbReference type="EMBL" id="MGJB01000012">
    <property type="protein sequence ID" value="OGM98582.1"/>
    <property type="molecule type" value="Genomic_DNA"/>
</dbReference>
<dbReference type="AlphaFoldDB" id="A0A1F8ECP8"/>
<proteinExistence type="predicted"/>
<evidence type="ECO:0000313" key="2">
    <source>
        <dbReference type="EMBL" id="OGM98582.1"/>
    </source>
</evidence>
<feature type="region of interest" description="Disordered" evidence="1">
    <location>
        <begin position="192"/>
        <end position="216"/>
    </location>
</feature>
<comment type="caution">
    <text evidence="2">The sequence shown here is derived from an EMBL/GenBank/DDBJ whole genome shotgun (WGS) entry which is preliminary data.</text>
</comment>
<gene>
    <name evidence="2" type="ORF">A2649_00070</name>
</gene>